<keyword evidence="2" id="KW-0732">Signal</keyword>
<dbReference type="STRING" id="1317117.ATO7_11843"/>
<sequence>MASILLVLALLAQASVPLLHAQNWARMQNDGGLSYAFCGTVSPVLLAKMKAVAPPGLYAQGAPAQTAQDCKLCLIMGALGAMLGALAVALLVAAHRAAHPPGGSPTDGFALKHALFQARAPPVLSLN</sequence>
<name>A0A1Y1SCR8_9GAMM</name>
<protein>
    <recommendedName>
        <fullName evidence="5">DUF2946 domain-containing protein</fullName>
    </recommendedName>
</protein>
<gene>
    <name evidence="3" type="ORF">ATO7_11843</name>
</gene>
<dbReference type="Proteomes" id="UP000192342">
    <property type="component" value="Unassembled WGS sequence"/>
</dbReference>
<evidence type="ECO:0000313" key="4">
    <source>
        <dbReference type="Proteomes" id="UP000192342"/>
    </source>
</evidence>
<keyword evidence="1" id="KW-0812">Transmembrane</keyword>
<keyword evidence="1" id="KW-0472">Membrane</keyword>
<proteinExistence type="predicted"/>
<feature type="chain" id="PRO_5010999173" description="DUF2946 domain-containing protein" evidence="2">
    <location>
        <begin position="22"/>
        <end position="127"/>
    </location>
</feature>
<keyword evidence="4" id="KW-1185">Reference proteome</keyword>
<accession>A0A1Y1SCR8</accession>
<evidence type="ECO:0000313" key="3">
    <source>
        <dbReference type="EMBL" id="ORE85984.1"/>
    </source>
</evidence>
<feature type="transmembrane region" description="Helical" evidence="1">
    <location>
        <begin position="72"/>
        <end position="94"/>
    </location>
</feature>
<evidence type="ECO:0000256" key="2">
    <source>
        <dbReference type="SAM" id="SignalP"/>
    </source>
</evidence>
<dbReference type="AlphaFoldDB" id="A0A1Y1SCR8"/>
<reference evidence="3 4" key="1">
    <citation type="submission" date="2013-04" db="EMBL/GenBank/DDBJ databases">
        <title>Oceanococcus atlanticus 22II-S10r2 Genome Sequencing.</title>
        <authorList>
            <person name="Lai Q."/>
            <person name="Li G."/>
            <person name="Shao Z."/>
        </authorList>
    </citation>
    <scope>NUCLEOTIDE SEQUENCE [LARGE SCALE GENOMIC DNA]</scope>
    <source>
        <strain evidence="3 4">22II-S10r2</strain>
    </source>
</reference>
<evidence type="ECO:0008006" key="5">
    <source>
        <dbReference type="Google" id="ProtNLM"/>
    </source>
</evidence>
<evidence type="ECO:0000256" key="1">
    <source>
        <dbReference type="SAM" id="Phobius"/>
    </source>
</evidence>
<feature type="signal peptide" evidence="2">
    <location>
        <begin position="1"/>
        <end position="21"/>
    </location>
</feature>
<keyword evidence="1" id="KW-1133">Transmembrane helix</keyword>
<dbReference type="EMBL" id="AQQV01000003">
    <property type="protein sequence ID" value="ORE85984.1"/>
    <property type="molecule type" value="Genomic_DNA"/>
</dbReference>
<comment type="caution">
    <text evidence="3">The sequence shown here is derived from an EMBL/GenBank/DDBJ whole genome shotgun (WGS) entry which is preliminary data.</text>
</comment>
<organism evidence="3 4">
    <name type="scientific">Oceanococcus atlanticus</name>
    <dbReference type="NCBI Taxonomy" id="1317117"/>
    <lineage>
        <taxon>Bacteria</taxon>
        <taxon>Pseudomonadati</taxon>
        <taxon>Pseudomonadota</taxon>
        <taxon>Gammaproteobacteria</taxon>
        <taxon>Chromatiales</taxon>
        <taxon>Oceanococcaceae</taxon>
        <taxon>Oceanococcus</taxon>
    </lineage>
</organism>